<evidence type="ECO:0000313" key="1">
    <source>
        <dbReference type="EMBL" id="CAA3003225.1"/>
    </source>
</evidence>
<protein>
    <submittedName>
        <fullName evidence="1">Uncharacterized protein</fullName>
    </submittedName>
</protein>
<dbReference type="Gramene" id="OE9A074217T1">
    <property type="protein sequence ID" value="OE9A074217C1"/>
    <property type="gene ID" value="OE9A074217"/>
</dbReference>
<dbReference type="AlphaFoldDB" id="A0A8S0TIJ9"/>
<accession>A0A8S0TIJ9</accession>
<name>A0A8S0TIJ9_OLEEU</name>
<dbReference type="Proteomes" id="UP000594638">
    <property type="component" value="Unassembled WGS sequence"/>
</dbReference>
<keyword evidence="2" id="KW-1185">Reference proteome</keyword>
<proteinExistence type="predicted"/>
<comment type="caution">
    <text evidence="1">The sequence shown here is derived from an EMBL/GenBank/DDBJ whole genome shotgun (WGS) entry which is preliminary data.</text>
</comment>
<sequence>MEPFTGMFRGLPLGRHISPSCLSIGFGWDSISDDYKVLTIGSSYEDGKLRRTWSKGFAYWFAENVFESDRISLVASFDMRMGGAKAGSGARFFCRAAE</sequence>
<gene>
    <name evidence="1" type="ORF">OLEA9_A074217</name>
</gene>
<reference evidence="1 2" key="1">
    <citation type="submission" date="2019-12" db="EMBL/GenBank/DDBJ databases">
        <authorList>
            <person name="Alioto T."/>
            <person name="Alioto T."/>
            <person name="Gomez Garrido J."/>
        </authorList>
    </citation>
    <scope>NUCLEOTIDE SEQUENCE [LARGE SCALE GENOMIC DNA]</scope>
</reference>
<organism evidence="1 2">
    <name type="scientific">Olea europaea subsp. europaea</name>
    <dbReference type="NCBI Taxonomy" id="158383"/>
    <lineage>
        <taxon>Eukaryota</taxon>
        <taxon>Viridiplantae</taxon>
        <taxon>Streptophyta</taxon>
        <taxon>Embryophyta</taxon>
        <taxon>Tracheophyta</taxon>
        <taxon>Spermatophyta</taxon>
        <taxon>Magnoliopsida</taxon>
        <taxon>eudicotyledons</taxon>
        <taxon>Gunneridae</taxon>
        <taxon>Pentapetalae</taxon>
        <taxon>asterids</taxon>
        <taxon>lamiids</taxon>
        <taxon>Lamiales</taxon>
        <taxon>Oleaceae</taxon>
        <taxon>Oleeae</taxon>
        <taxon>Olea</taxon>
    </lineage>
</organism>
<dbReference type="EMBL" id="CACTIH010005938">
    <property type="protein sequence ID" value="CAA3003225.1"/>
    <property type="molecule type" value="Genomic_DNA"/>
</dbReference>
<evidence type="ECO:0000313" key="2">
    <source>
        <dbReference type="Proteomes" id="UP000594638"/>
    </source>
</evidence>